<dbReference type="Proteomes" id="UP000654345">
    <property type="component" value="Unassembled WGS sequence"/>
</dbReference>
<reference evidence="1 2" key="1">
    <citation type="journal article" date="2021" name="Int. J. Syst. Evol. Microbiol.">
        <title>Reticulibacter mediterranei gen. nov., sp. nov., within the new family Reticulibacteraceae fam. nov., and Ktedonospora formicarum gen. nov., sp. nov., Ktedonobacter robiniae sp. nov., Dictyobacter formicarum sp. nov. and Dictyobacter arantiisoli sp. nov., belonging to the class Ktedonobacteria.</title>
        <authorList>
            <person name="Yabe S."/>
            <person name="Zheng Y."/>
            <person name="Wang C.M."/>
            <person name="Sakai Y."/>
            <person name="Abe K."/>
            <person name="Yokota A."/>
            <person name="Donadio S."/>
            <person name="Cavaletti L."/>
            <person name="Monciardini P."/>
        </authorList>
    </citation>
    <scope>NUCLEOTIDE SEQUENCE [LARGE SCALE GENOMIC DNA]</scope>
    <source>
        <strain evidence="1 2">SOSP1-30</strain>
    </source>
</reference>
<proteinExistence type="predicted"/>
<keyword evidence="2" id="KW-1185">Reference proteome</keyword>
<protein>
    <submittedName>
        <fullName evidence="1">Uncharacterized protein</fullName>
    </submittedName>
</protein>
<dbReference type="RefSeq" id="WP_201374807.1">
    <property type="nucleotide sequence ID" value="NZ_BNJG01000003.1"/>
</dbReference>
<name>A0ABQ3V0X5_9CHLR</name>
<gene>
    <name evidence="1" type="ORF">KSB_70140</name>
</gene>
<evidence type="ECO:0000313" key="2">
    <source>
        <dbReference type="Proteomes" id="UP000654345"/>
    </source>
</evidence>
<accession>A0ABQ3V0X5</accession>
<comment type="caution">
    <text evidence="1">The sequence shown here is derived from an EMBL/GenBank/DDBJ whole genome shotgun (WGS) entry which is preliminary data.</text>
</comment>
<dbReference type="EMBL" id="BNJG01000003">
    <property type="protein sequence ID" value="GHO58539.1"/>
    <property type="molecule type" value="Genomic_DNA"/>
</dbReference>
<organism evidence="1 2">
    <name type="scientific">Ktedonobacter robiniae</name>
    <dbReference type="NCBI Taxonomy" id="2778365"/>
    <lineage>
        <taxon>Bacteria</taxon>
        <taxon>Bacillati</taxon>
        <taxon>Chloroflexota</taxon>
        <taxon>Ktedonobacteria</taxon>
        <taxon>Ktedonobacterales</taxon>
        <taxon>Ktedonobacteraceae</taxon>
        <taxon>Ktedonobacter</taxon>
    </lineage>
</organism>
<evidence type="ECO:0000313" key="1">
    <source>
        <dbReference type="EMBL" id="GHO58539.1"/>
    </source>
</evidence>
<sequence length="411" mass="44717">MKRTLRLFKTVAAALVLLSLVLAVFYFHGGTSVARATTDDDGIGTPQFKSDQSASNFSANANTIPYWGSTFTDPTNGVTYPFTMVGTNPTKGDVTTTIPTVIIPFRFTFVQSADPNNTVLDGSIKSTLTAQSPMFQKADIGAAANATASAPPTFPGVAPANARPVNEPSDVTEASDAIYRAQWGKSGSNYHVLLSQPTILPTVSYSVPSNQGFIEIGSRSHAHIGLMDYHWFSNRLNETMRNLHISPNVLPIFLVYNTFLYETTPSNCCVLGYHGATTSANGNGQQQVNTYMFASYSDPGIFGANPGDSFSYIQDIHGLSHEVQEWMDDPFVNNSINPWVTPTAPQYGCTSDLETGDPVVGYGFTVHMPNGVDYHPEDEVHYSWFAREKPSRAAQGYFTYLNNYSDVAHGC</sequence>